<feature type="domain" description="CCR4-Not complex component Not1 C-terminal" evidence="2">
    <location>
        <begin position="248"/>
        <end position="432"/>
    </location>
</feature>
<dbReference type="Pfam" id="PF04054">
    <property type="entry name" value="Not1"/>
    <property type="match status" value="1"/>
</dbReference>
<evidence type="ECO:0000256" key="1">
    <source>
        <dbReference type="ARBA" id="ARBA00006047"/>
    </source>
</evidence>
<dbReference type="Pfam" id="PF00343">
    <property type="entry name" value="Phosphorylase"/>
    <property type="match status" value="1"/>
</dbReference>
<accession>A0ABY9DI79</accession>
<proteinExistence type="inferred from homology"/>
<keyword evidence="4" id="KW-1185">Reference proteome</keyword>
<dbReference type="InterPro" id="IPR040398">
    <property type="entry name" value="Not1"/>
</dbReference>
<protein>
    <recommendedName>
        <fullName evidence="2">CCR4-Not complex component Not1 C-terminal domain-containing protein</fullName>
    </recommendedName>
</protein>
<name>A0ABY9DI79_VITVI</name>
<comment type="similarity">
    <text evidence="1">Belongs to the glycogen phosphorylase family.</text>
</comment>
<dbReference type="PANTHER" id="PTHR13162:SF8">
    <property type="entry name" value="CCR4-NOT TRANSCRIPTION COMPLEX SUBUNIT 1"/>
    <property type="match status" value="1"/>
</dbReference>
<dbReference type="Proteomes" id="UP001227230">
    <property type="component" value="Chromosome 16"/>
</dbReference>
<organism evidence="3 4">
    <name type="scientific">Vitis vinifera</name>
    <name type="common">Grape</name>
    <dbReference type="NCBI Taxonomy" id="29760"/>
    <lineage>
        <taxon>Eukaryota</taxon>
        <taxon>Viridiplantae</taxon>
        <taxon>Streptophyta</taxon>
        <taxon>Embryophyta</taxon>
        <taxon>Tracheophyta</taxon>
        <taxon>Spermatophyta</taxon>
        <taxon>Magnoliopsida</taxon>
        <taxon>eudicotyledons</taxon>
        <taxon>Gunneridae</taxon>
        <taxon>Pentapetalae</taxon>
        <taxon>rosids</taxon>
        <taxon>Vitales</taxon>
        <taxon>Vitaceae</taxon>
        <taxon>Viteae</taxon>
        <taxon>Vitis</taxon>
    </lineage>
</organism>
<dbReference type="PANTHER" id="PTHR13162">
    <property type="entry name" value="CCR4-NOT TRANSCRIPTION COMPLEX"/>
    <property type="match status" value="1"/>
</dbReference>
<dbReference type="SUPFAM" id="SSF53756">
    <property type="entry name" value="UDP-Glycosyltransferase/glycogen phosphorylase"/>
    <property type="match status" value="1"/>
</dbReference>
<reference evidence="3 4" key="1">
    <citation type="journal article" date="2023" name="Hortic Res">
        <title>The complete reference genome for grapevine (Vitis vinifera L.) genetics and breeding.</title>
        <authorList>
            <person name="Shi X."/>
            <person name="Cao S."/>
            <person name="Wang X."/>
            <person name="Huang S."/>
            <person name="Wang Y."/>
            <person name="Liu Z."/>
            <person name="Liu W."/>
            <person name="Leng X."/>
            <person name="Peng Y."/>
            <person name="Wang N."/>
            <person name="Wang Y."/>
            <person name="Ma Z."/>
            <person name="Xu X."/>
            <person name="Zhang F."/>
            <person name="Xue H."/>
            <person name="Zhong H."/>
            <person name="Wang Y."/>
            <person name="Zhang K."/>
            <person name="Velt A."/>
            <person name="Avia K."/>
            <person name="Holtgrawe D."/>
            <person name="Grimplet J."/>
            <person name="Matus J.T."/>
            <person name="Ware D."/>
            <person name="Wu X."/>
            <person name="Wang H."/>
            <person name="Liu C."/>
            <person name="Fang Y."/>
            <person name="Rustenholz C."/>
            <person name="Cheng Z."/>
            <person name="Xiao H."/>
            <person name="Zhou Y."/>
        </authorList>
    </citation>
    <scope>NUCLEOTIDE SEQUENCE [LARGE SCALE GENOMIC DNA]</scope>
    <source>
        <strain evidence="4">cv. Pinot noir / PN40024</strain>
        <tissue evidence="3">Leaf</tissue>
    </source>
</reference>
<dbReference type="EMBL" id="CP126663">
    <property type="protein sequence ID" value="WKA06733.1"/>
    <property type="molecule type" value="Genomic_DNA"/>
</dbReference>
<dbReference type="InterPro" id="IPR000811">
    <property type="entry name" value="Glyco_trans_35"/>
</dbReference>
<dbReference type="InterPro" id="IPR007196">
    <property type="entry name" value="CCR4-Not_Not1_C"/>
</dbReference>
<dbReference type="Gene3D" id="1.25.40.800">
    <property type="match status" value="1"/>
</dbReference>
<sequence length="452" mass="51487">MSKRSSVSQSRGQRYSMVVGNVEPISSTLGTQLSMQFPAKSPNYKSYHLKENYRTLLLQGQLNSESHLSKQFGNVKEMAKELDTLLQCIKGPGGFRDACTIFQRSSVIELDASLQDITSRFKERKYGGLWQWSEFPNKIAVQSNDTHPTLAIPELTRLLMNDEGLGWDEAWDMTSKVICISHMEIELLCSGDHVPAPKDISNEQIIQLCALHVVDLVHRTEKREEAFKRNKRIVELGVFLVATLESPTRHQGSSFLPDLKHRLLLPQNEAAQAGTRYNVPLMNSLVLYVGMQTIQQLQTKSSPPLAQQMAHNGPLELYLMGSAMDIFQTLIAELDTEGRYLFLNAIANQLRYPNNHTHFFSFVLLYLFVEASQEIIQEQITRVLLERLIVNRPHPWGILITFIELIKNSRYNFWSRTFTRCAPEIEKLFESVSRSCGGPKPVDDSMVSDNMH</sequence>
<dbReference type="Gene3D" id="3.40.50.2000">
    <property type="entry name" value="Glycogen Phosphorylase B"/>
    <property type="match status" value="1"/>
</dbReference>
<evidence type="ECO:0000259" key="2">
    <source>
        <dbReference type="Pfam" id="PF04054"/>
    </source>
</evidence>
<gene>
    <name evidence="3" type="ORF">VitviT2T_024620</name>
</gene>
<evidence type="ECO:0000313" key="3">
    <source>
        <dbReference type="EMBL" id="WKA06733.1"/>
    </source>
</evidence>
<evidence type="ECO:0000313" key="4">
    <source>
        <dbReference type="Proteomes" id="UP001227230"/>
    </source>
</evidence>